<evidence type="ECO:0000256" key="4">
    <source>
        <dbReference type="ARBA" id="ARBA00022722"/>
    </source>
</evidence>
<comment type="subcellular location">
    <subcellularLocation>
        <location evidence="2">Nucleus</location>
    </subcellularLocation>
</comment>
<feature type="domain" description="DUF8040" evidence="10">
    <location>
        <begin position="67"/>
        <end position="150"/>
    </location>
</feature>
<evidence type="ECO:0000256" key="6">
    <source>
        <dbReference type="ARBA" id="ARBA00022801"/>
    </source>
</evidence>
<keyword evidence="7" id="KW-0539">Nucleus</keyword>
<evidence type="ECO:0000256" key="5">
    <source>
        <dbReference type="ARBA" id="ARBA00022723"/>
    </source>
</evidence>
<feature type="region of interest" description="Disordered" evidence="8">
    <location>
        <begin position="553"/>
        <end position="581"/>
    </location>
</feature>
<comment type="similarity">
    <text evidence="3">Belongs to the HARBI1 family.</text>
</comment>
<evidence type="ECO:0000256" key="2">
    <source>
        <dbReference type="ARBA" id="ARBA00004123"/>
    </source>
</evidence>
<evidence type="ECO:0000256" key="8">
    <source>
        <dbReference type="SAM" id="MobiDB-lite"/>
    </source>
</evidence>
<keyword evidence="4" id="KW-0540">Nuclease</keyword>
<dbReference type="GO" id="GO:0005634">
    <property type="term" value="C:nucleus"/>
    <property type="evidence" value="ECO:0007669"/>
    <property type="project" value="UniProtKB-SubCell"/>
</dbReference>
<gene>
    <name evidence="11" type="ORF">BUALT_Bualt16G0069600</name>
</gene>
<dbReference type="GO" id="GO:0046872">
    <property type="term" value="F:metal ion binding"/>
    <property type="evidence" value="ECO:0007669"/>
    <property type="project" value="UniProtKB-KW"/>
</dbReference>
<evidence type="ECO:0000256" key="7">
    <source>
        <dbReference type="ARBA" id="ARBA00023242"/>
    </source>
</evidence>
<evidence type="ECO:0000259" key="9">
    <source>
        <dbReference type="Pfam" id="PF13359"/>
    </source>
</evidence>
<accession>A0AAV6WAD1</accession>
<feature type="compositionally biased region" description="Low complexity" evidence="8">
    <location>
        <begin position="561"/>
        <end position="570"/>
    </location>
</feature>
<dbReference type="InterPro" id="IPR027806">
    <property type="entry name" value="HARBI1_dom"/>
</dbReference>
<dbReference type="EMBL" id="WHWC01000016">
    <property type="protein sequence ID" value="KAG8367416.1"/>
    <property type="molecule type" value="Genomic_DNA"/>
</dbReference>
<dbReference type="GO" id="GO:0004518">
    <property type="term" value="F:nuclease activity"/>
    <property type="evidence" value="ECO:0007669"/>
    <property type="project" value="UniProtKB-KW"/>
</dbReference>
<comment type="cofactor">
    <cofactor evidence="1">
        <name>a divalent metal cation</name>
        <dbReference type="ChEBI" id="CHEBI:60240"/>
    </cofactor>
</comment>
<keyword evidence="5" id="KW-0479">Metal-binding</keyword>
<comment type="caution">
    <text evidence="11">The sequence shown here is derived from an EMBL/GenBank/DDBJ whole genome shotgun (WGS) entry which is preliminary data.</text>
</comment>
<evidence type="ECO:0000256" key="1">
    <source>
        <dbReference type="ARBA" id="ARBA00001968"/>
    </source>
</evidence>
<organism evidence="11 12">
    <name type="scientific">Buddleja alternifolia</name>
    <dbReference type="NCBI Taxonomy" id="168488"/>
    <lineage>
        <taxon>Eukaryota</taxon>
        <taxon>Viridiplantae</taxon>
        <taxon>Streptophyta</taxon>
        <taxon>Embryophyta</taxon>
        <taxon>Tracheophyta</taxon>
        <taxon>Spermatophyta</taxon>
        <taxon>Magnoliopsida</taxon>
        <taxon>eudicotyledons</taxon>
        <taxon>Gunneridae</taxon>
        <taxon>Pentapetalae</taxon>
        <taxon>asterids</taxon>
        <taxon>lamiids</taxon>
        <taxon>Lamiales</taxon>
        <taxon>Scrophulariaceae</taxon>
        <taxon>Buddlejeae</taxon>
        <taxon>Buddleja</taxon>
    </lineage>
</organism>
<evidence type="ECO:0000256" key="3">
    <source>
        <dbReference type="ARBA" id="ARBA00006958"/>
    </source>
</evidence>
<keyword evidence="12" id="KW-1185">Reference proteome</keyword>
<sequence length="674" mass="76823">MKLKIPKFNSVEVKNAAAARLVIASMDVSTEHEEILILLEEIISEIRKFAYSLTSRVPKQIEHKHDLISFTNDACKNNLRLDRNAFGRLCFLLQNVGGLVPTRNVQIPEQVAIFLSILAHHKKNMIVKFDFKRSGYTISKQFNLVLGALLKLYPILISTPEPVQEDSTNERWNWFKGCLGALDGTYIPVRVLQKDKARYRNRKGDISVNVLAVCDQNMKYTYILTGWEGFAADSKVLRDAVTRPNGLRIPNGNYYLCDSGYTNCEGFLAPYRGVRYHLRDWDESRIAPQTSQELFNYLHGKARNVIERSFSSLKTRWAILRSNSFYPIKVQNRIIMACCLLHNFIRTEMPLDPLDAEVNEMPNTHDDEPDVEFIEQVETSNAWTSKTGDMDALSNRMRNGTSKERSTKSRRTWSIAEENALATAMKDLGDGNVTMGLGQAIKIHVWKKNHASIATMLSRSGFGWNDASSTLDVESDEVWDNYVKSDNWARTMHHKSWPLYKDWCQIFGKDRVTGENAEAFADVVQDLLHKDNGKEDAGGDYVPIFHPTRNEEGDLPTSICRGASSVSGKSKASKKRKSMDDDDNEFMDIMRSYCDKTDSKLGDISRRIGFEHDASNYRKQLFETLGILKNLTVEDKITVSGMLVNNTKSLDFFFSLPDQAKRVMVKMMLDGRYK</sequence>
<protein>
    <recommendedName>
        <fullName evidence="13">Transposase</fullName>
    </recommendedName>
</protein>
<feature type="region of interest" description="Disordered" evidence="8">
    <location>
        <begin position="385"/>
        <end position="410"/>
    </location>
</feature>
<dbReference type="Pfam" id="PF13359">
    <property type="entry name" value="DDE_Tnp_4"/>
    <property type="match status" value="1"/>
</dbReference>
<dbReference type="Pfam" id="PF26138">
    <property type="entry name" value="DUF8040"/>
    <property type="match status" value="1"/>
</dbReference>
<dbReference type="Proteomes" id="UP000826271">
    <property type="component" value="Unassembled WGS sequence"/>
</dbReference>
<evidence type="ECO:0000313" key="11">
    <source>
        <dbReference type="EMBL" id="KAG8367416.1"/>
    </source>
</evidence>
<dbReference type="InterPro" id="IPR058353">
    <property type="entry name" value="DUF8040"/>
</dbReference>
<feature type="domain" description="DDE Tnp4" evidence="9">
    <location>
        <begin position="182"/>
        <end position="343"/>
    </location>
</feature>
<dbReference type="PANTHER" id="PTHR22930:SF293">
    <property type="entry name" value="PROTEIN ALP1-LIKE"/>
    <property type="match status" value="1"/>
</dbReference>
<reference evidence="11" key="1">
    <citation type="submission" date="2019-10" db="EMBL/GenBank/DDBJ databases">
        <authorList>
            <person name="Zhang R."/>
            <person name="Pan Y."/>
            <person name="Wang J."/>
            <person name="Ma R."/>
            <person name="Yu S."/>
        </authorList>
    </citation>
    <scope>NUCLEOTIDE SEQUENCE</scope>
    <source>
        <strain evidence="11">LA-IB0</strain>
        <tissue evidence="11">Leaf</tissue>
    </source>
</reference>
<dbReference type="PANTHER" id="PTHR22930">
    <property type="match status" value="1"/>
</dbReference>
<dbReference type="InterPro" id="IPR045249">
    <property type="entry name" value="HARBI1-like"/>
</dbReference>
<evidence type="ECO:0008006" key="13">
    <source>
        <dbReference type="Google" id="ProtNLM"/>
    </source>
</evidence>
<dbReference type="AlphaFoldDB" id="A0AAV6WAD1"/>
<evidence type="ECO:0000313" key="12">
    <source>
        <dbReference type="Proteomes" id="UP000826271"/>
    </source>
</evidence>
<evidence type="ECO:0000259" key="10">
    <source>
        <dbReference type="Pfam" id="PF26138"/>
    </source>
</evidence>
<name>A0AAV6WAD1_9LAMI</name>
<dbReference type="GO" id="GO:0016787">
    <property type="term" value="F:hydrolase activity"/>
    <property type="evidence" value="ECO:0007669"/>
    <property type="project" value="UniProtKB-KW"/>
</dbReference>
<proteinExistence type="inferred from homology"/>
<keyword evidence="6" id="KW-0378">Hydrolase</keyword>